<dbReference type="Gene3D" id="3.40.50.2000">
    <property type="entry name" value="Glycogen Phosphorylase B"/>
    <property type="match status" value="2"/>
</dbReference>
<protein>
    <submittedName>
        <fullName evidence="3">Glycosyltransferase</fullName>
    </submittedName>
</protein>
<dbReference type="Pfam" id="PF14307">
    <property type="entry name" value="Glyco_tran_WbsX"/>
    <property type="match status" value="1"/>
</dbReference>
<proteinExistence type="predicted"/>
<dbReference type="InterPro" id="IPR032719">
    <property type="entry name" value="WbsX"/>
</dbReference>
<evidence type="ECO:0000259" key="2">
    <source>
        <dbReference type="Pfam" id="PF00535"/>
    </source>
</evidence>
<name>A0ABX0JTM7_9PROT</name>
<gene>
    <name evidence="3" type="ORF">GOB93_09675</name>
</gene>
<dbReference type="EMBL" id="WOTB01000011">
    <property type="protein sequence ID" value="NHN84909.1"/>
    <property type="molecule type" value="Genomic_DNA"/>
</dbReference>
<evidence type="ECO:0000313" key="3">
    <source>
        <dbReference type="EMBL" id="NHN84909.1"/>
    </source>
</evidence>
<reference evidence="3 4" key="1">
    <citation type="journal article" date="2020" name="Int. J. Syst. Evol. Microbiol.">
        <title>Novel acetic acid bacteria from cider fermentations: Acetobacter conturbans sp. nov. and Acetobacter fallax sp. nov.</title>
        <authorList>
            <person name="Sombolestani A.S."/>
            <person name="Cleenwerck I."/>
            <person name="Cnockaert M."/>
            <person name="Borremans W."/>
            <person name="Wieme A.D."/>
            <person name="De Vuyst L."/>
            <person name="Vandamme P."/>
        </authorList>
    </citation>
    <scope>NUCLEOTIDE SEQUENCE [LARGE SCALE GENOMIC DNA]</scope>
    <source>
        <strain evidence="3 4">LMG 30640</strain>
    </source>
</reference>
<evidence type="ECO:0000313" key="4">
    <source>
        <dbReference type="Proteomes" id="UP000635278"/>
    </source>
</evidence>
<dbReference type="Pfam" id="PF13692">
    <property type="entry name" value="Glyco_trans_1_4"/>
    <property type="match status" value="1"/>
</dbReference>
<feature type="domain" description="Glycosyltransferase 2-like" evidence="2">
    <location>
        <begin position="981"/>
        <end position="1108"/>
    </location>
</feature>
<keyword evidence="4" id="KW-1185">Reference proteome</keyword>
<dbReference type="SUPFAM" id="SSF53448">
    <property type="entry name" value="Nucleotide-diphospho-sugar transferases"/>
    <property type="match status" value="1"/>
</dbReference>
<feature type="region of interest" description="Disordered" evidence="1">
    <location>
        <begin position="209"/>
        <end position="237"/>
    </location>
</feature>
<sequence>MSESRDTADASGSPQQEPDITLLRIIGHSGLFDIAYYTGTYPDLSDLGTGALTHYIEHGWREGRRPNPYFDPHWYVAENPDVTGDPLLHYITTGEAEGRRPIPWFDPVWYRDTYPVPDGMLLLRHYLLNRHRSDVSPLPGFDPAFYLRIYPDIAQAGVDPLEHYMVQGFREARRPFAGFDPLFYRARYLATDPDANPLLHYLEHRHRPGVHASAPPDESSVFSEQRRNTRPRPLFETRRPLPSSAVRRARVLAYYLPQFHRISQNDEWWGTGFTEWTNVARGMPRFLGHYQPRIPRDLGHYTLDNPDILREQAKMAREAGIWGFVFYFYWFNGTRLLESPLEMLLASPDIDLPFCLMWANENWSRRWDGSEDDVLIAQDFRAGDEAALIACFVRHFRDPRYIHVDGRPLLMLYRPGVIPDCAITIARWRRLFREACGADPVFVMSQSFGDHDPGEFGIDGAIEFPPHKVVGGLSCINPQMALFDTEFTGQIYDYSQVVDNALDMPAPSFPLIRTAAPSWDNDARREGKGLVLHGSTPAQYERWLSGLIEQARRTPFFGQPLVCINAWNEWAEGAYLEPDQHFGAAYLNATARAVTGFFADAAPRRLMLVGHDTFPAGAQMLLLQIGRTLRRNHGLDILFVLLDGGALTGRYREVGGVEFLSPDDPATPCRLEQLAREGYVSAIVNTAGASPLAEALTEAGIRFVQLVHELPAILASRRLTEPLASSVAAARVTVFPAADVAARVLDMLPATPRATEILPQGLCTPVQFLPKRRQAIRNALGIGPADRLILGSGYGDMRKGFDLFLQLWCQTDSVDENIRGVTHLVWLGETDPGLRDWLGPEIGRALESGRFHLPGHVDIVQDYLSAADVFVLTSREDPYPSVVMEALAAGLPCVAFQGTGGTPDLLARVADELGTDDIAAVVPLADTTRLTRRAVALATRSLNDGLRERGRLARRTAGLFPFDHYAGRLLDLAVPDRRRISVVVLSWNYARYLAARLSSVFAQTSPVQEIIVLDDASTDDSVAVAKATAAEWDRQVRIVSSRRGSGSVFAQWRRAADMARGDLIWIAEADDIAEPAFLTRLGAALDAAPQAVMAFCDSRAIDADGAPLYESYKPYYAAAVASALENDGIHDGPAFVAGCLGERNLILNASAVLFRCDALRAALARCADLESFRIAGDWRLYIELLSQPGTQVAYVADTLNVHRRHQGSATGKLAPDAHLAEISRIHRLIHDVVRPDRTLRKRQKAYLEDVARHFAPGPPVTDAPARPAGTDNPVAAAEPAGLRQS</sequence>
<accession>A0ABX0JTM7</accession>
<dbReference type="CDD" id="cd00761">
    <property type="entry name" value="Glyco_tranf_GTA_type"/>
    <property type="match status" value="1"/>
</dbReference>
<dbReference type="Proteomes" id="UP000635278">
    <property type="component" value="Unassembled WGS sequence"/>
</dbReference>
<dbReference type="SUPFAM" id="SSF53756">
    <property type="entry name" value="UDP-Glycosyltransferase/glycogen phosphorylase"/>
    <property type="match status" value="1"/>
</dbReference>
<dbReference type="PANTHER" id="PTHR41244">
    <property type="entry name" value="RHAMNAN SYNTHESIS F"/>
    <property type="match status" value="1"/>
</dbReference>
<dbReference type="Gene3D" id="3.90.550.10">
    <property type="entry name" value="Spore Coat Polysaccharide Biosynthesis Protein SpsA, Chain A"/>
    <property type="match status" value="1"/>
</dbReference>
<dbReference type="CDD" id="cd03801">
    <property type="entry name" value="GT4_PimA-like"/>
    <property type="match status" value="1"/>
</dbReference>
<dbReference type="InterPro" id="IPR029044">
    <property type="entry name" value="Nucleotide-diphossugar_trans"/>
</dbReference>
<dbReference type="Pfam" id="PF00535">
    <property type="entry name" value="Glycos_transf_2"/>
    <property type="match status" value="1"/>
</dbReference>
<evidence type="ECO:0000256" key="1">
    <source>
        <dbReference type="SAM" id="MobiDB-lite"/>
    </source>
</evidence>
<dbReference type="RefSeq" id="WP_173583308.1">
    <property type="nucleotide sequence ID" value="NZ_WOTB01000011.1"/>
</dbReference>
<dbReference type="Gene3D" id="3.20.20.80">
    <property type="entry name" value="Glycosidases"/>
    <property type="match status" value="1"/>
</dbReference>
<feature type="region of interest" description="Disordered" evidence="1">
    <location>
        <begin position="1253"/>
        <end position="1285"/>
    </location>
</feature>
<organism evidence="3 4">
    <name type="scientific">Acetobacter musti</name>
    <dbReference type="NCBI Taxonomy" id="864732"/>
    <lineage>
        <taxon>Bacteria</taxon>
        <taxon>Pseudomonadati</taxon>
        <taxon>Pseudomonadota</taxon>
        <taxon>Alphaproteobacteria</taxon>
        <taxon>Acetobacterales</taxon>
        <taxon>Acetobacteraceae</taxon>
        <taxon>Acetobacter</taxon>
    </lineage>
</organism>
<dbReference type="PANTHER" id="PTHR41244:SF1">
    <property type="entry name" value="GLYCOSYLTRANSFERASE"/>
    <property type="match status" value="1"/>
</dbReference>
<comment type="caution">
    <text evidence="3">The sequence shown here is derived from an EMBL/GenBank/DDBJ whole genome shotgun (WGS) entry which is preliminary data.</text>
</comment>
<dbReference type="InterPro" id="IPR001173">
    <property type="entry name" value="Glyco_trans_2-like"/>
</dbReference>
<dbReference type="CDD" id="cd11579">
    <property type="entry name" value="Glyco_tran_WbsX"/>
    <property type="match status" value="1"/>
</dbReference>